<dbReference type="AlphaFoldDB" id="A0A916JIJ3"/>
<dbReference type="Gene3D" id="1.10.443.10">
    <property type="entry name" value="Intergrase catalytic core"/>
    <property type="match status" value="1"/>
</dbReference>
<proteinExistence type="predicted"/>
<dbReference type="GO" id="GO:0003677">
    <property type="term" value="F:DNA binding"/>
    <property type="evidence" value="ECO:0007669"/>
    <property type="project" value="InterPro"/>
</dbReference>
<dbReference type="GO" id="GO:0006310">
    <property type="term" value="P:DNA recombination"/>
    <property type="evidence" value="ECO:0007669"/>
    <property type="project" value="UniProtKB-KW"/>
</dbReference>
<dbReference type="SUPFAM" id="SSF56349">
    <property type="entry name" value="DNA breaking-rejoining enzymes"/>
    <property type="match status" value="1"/>
</dbReference>
<name>A0A916JIJ3_9BACT</name>
<comment type="caution">
    <text evidence="2">The sequence shown here is derived from an EMBL/GenBank/DDBJ whole genome shotgun (WGS) entry which is preliminary data.</text>
</comment>
<keyword evidence="1" id="KW-0233">DNA recombination</keyword>
<dbReference type="EMBL" id="CAJRAF010000004">
    <property type="protein sequence ID" value="CAG5017726.1"/>
    <property type="molecule type" value="Genomic_DNA"/>
</dbReference>
<evidence type="ECO:0000313" key="2">
    <source>
        <dbReference type="EMBL" id="CAG5017726.1"/>
    </source>
</evidence>
<protein>
    <recommendedName>
        <fullName evidence="4">Phage integrase SAM-like domain-containing protein</fullName>
    </recommendedName>
</protein>
<sequence length="414" mass="47621">MKVLFWFRKSEAKNQIINSDPVGSIQCRIIIETEDLEIGSTKISCPKSQWDSINQILVGNSQRIGKANKRLAEVSTGLLRLFDILNTKYDHVSPQIVKEYYLSKRKFTYSIKEISTAFLEHRQKQATQKAITFSTYNVNKNYSRHILDFASKIAVVKPVQIPNNFFSELFEFMIDDNRSGERFARKVSCFAKQMLSWAKRKGMCPNLGCLQEIMPGKAESEDYIDTTHLSISQLEALYTFDFQNLVETGHISVQSANTLSEERDAFVFNCFTGMHHCDYSKKEFLIEPYLGALFLRGKRQKTKKQFSIKLLEPAVEILKRYNNELRQLPVKSNQKRNDTLKQIAVYTGIPLRLTTKVARKTFCDLAINEMLMSGDDVAACLGLTSTKYLKNYGRVREKRLLKTMKSWGELKVAS</sequence>
<dbReference type="RefSeq" id="WP_215242159.1">
    <property type="nucleotide sequence ID" value="NZ_CAJRAF010000004.1"/>
</dbReference>
<dbReference type="GO" id="GO:0015074">
    <property type="term" value="P:DNA integration"/>
    <property type="evidence" value="ECO:0007669"/>
    <property type="project" value="InterPro"/>
</dbReference>
<evidence type="ECO:0000313" key="3">
    <source>
        <dbReference type="Proteomes" id="UP000680038"/>
    </source>
</evidence>
<evidence type="ECO:0000256" key="1">
    <source>
        <dbReference type="ARBA" id="ARBA00023172"/>
    </source>
</evidence>
<keyword evidence="3" id="KW-1185">Reference proteome</keyword>
<accession>A0A916JIJ3</accession>
<dbReference type="InterPro" id="IPR011010">
    <property type="entry name" value="DNA_brk_join_enz"/>
</dbReference>
<gene>
    <name evidence="2" type="ORF">DYBT9275_05834</name>
</gene>
<organism evidence="2 3">
    <name type="scientific">Dyadobacter helix</name>
    <dbReference type="NCBI Taxonomy" id="2822344"/>
    <lineage>
        <taxon>Bacteria</taxon>
        <taxon>Pseudomonadati</taxon>
        <taxon>Bacteroidota</taxon>
        <taxon>Cytophagia</taxon>
        <taxon>Cytophagales</taxon>
        <taxon>Spirosomataceae</taxon>
        <taxon>Dyadobacter</taxon>
    </lineage>
</organism>
<reference evidence="2" key="1">
    <citation type="submission" date="2021-04" db="EMBL/GenBank/DDBJ databases">
        <authorList>
            <person name="Rodrigo-Torres L."/>
            <person name="Arahal R. D."/>
            <person name="Lucena T."/>
        </authorList>
    </citation>
    <scope>NUCLEOTIDE SEQUENCE</scope>
    <source>
        <strain evidence="2">CECT 9275</strain>
    </source>
</reference>
<dbReference type="Proteomes" id="UP000680038">
    <property type="component" value="Unassembled WGS sequence"/>
</dbReference>
<dbReference type="InterPro" id="IPR013762">
    <property type="entry name" value="Integrase-like_cat_sf"/>
</dbReference>
<evidence type="ECO:0008006" key="4">
    <source>
        <dbReference type="Google" id="ProtNLM"/>
    </source>
</evidence>